<dbReference type="KEGG" id="shun:DWB77_05333"/>
<evidence type="ECO:0000313" key="1">
    <source>
        <dbReference type="EMBL" id="AYG83138.1"/>
    </source>
</evidence>
<sequence>MVCGDGSLTYGVGAMAFWDGLWRGRASQFDSGSAATNTIELTRRHNTVSLGKQGANTGSLRVNLSWRMRTSDFGGKPDQSGLLLRHPLKFFKPEMVQGHTHSMVNVDLDLGCLYELQDGTKGVVQPLGNFFGATNKPPYVECSGDDRFGSASGETVFVNLDHRDEIKRLLVFVYIYDQTPAFDRTHAKVTLYPSNGPRIEIELDERAPEARSCAVVSIENVKGDMIVRREVKFVYGFQAELDRLYGWGLQWGRGYKTKA</sequence>
<dbReference type="EMBL" id="CP032698">
    <property type="protein sequence ID" value="AYG83138.1"/>
    <property type="molecule type" value="Genomic_DNA"/>
</dbReference>
<reference evidence="1 2" key="1">
    <citation type="submission" date="2018-10" db="EMBL/GenBank/DDBJ databases">
        <title>Relationship between Morphology and Antimicrobial Activity in Streptomyces.</title>
        <authorList>
            <person name="Kang H.J."/>
            <person name="Kim S.B."/>
        </authorList>
    </citation>
    <scope>NUCLEOTIDE SEQUENCE [LARGE SCALE GENOMIC DNA]</scope>
    <source>
        <strain evidence="1 2">BH38</strain>
    </source>
</reference>
<dbReference type="Gene3D" id="2.60.60.30">
    <property type="entry name" value="sav2460 like domains"/>
    <property type="match status" value="1"/>
</dbReference>
<keyword evidence="2" id="KW-1185">Reference proteome</keyword>
<evidence type="ECO:0000313" key="2">
    <source>
        <dbReference type="Proteomes" id="UP000271554"/>
    </source>
</evidence>
<organism evidence="1 2">
    <name type="scientific">Streptomyces hundungensis</name>
    <dbReference type="NCBI Taxonomy" id="1077946"/>
    <lineage>
        <taxon>Bacteria</taxon>
        <taxon>Bacillati</taxon>
        <taxon>Actinomycetota</taxon>
        <taxon>Actinomycetes</taxon>
        <taxon>Kitasatosporales</taxon>
        <taxon>Streptomycetaceae</taxon>
        <taxon>Streptomyces</taxon>
    </lineage>
</organism>
<protein>
    <recommendedName>
        <fullName evidence="3">Tellurium resistance protein TerA</fullName>
    </recommendedName>
</protein>
<accession>A0A387HPX6</accession>
<evidence type="ECO:0008006" key="3">
    <source>
        <dbReference type="Google" id="ProtNLM"/>
    </source>
</evidence>
<name>A0A387HPX6_9ACTN</name>
<dbReference type="AlphaFoldDB" id="A0A387HPX6"/>
<gene>
    <name evidence="1" type="ORF">DWB77_05333</name>
</gene>
<dbReference type="CDD" id="cd06974">
    <property type="entry name" value="TerD_like"/>
    <property type="match status" value="1"/>
</dbReference>
<dbReference type="Proteomes" id="UP000271554">
    <property type="component" value="Chromosome"/>
</dbReference>
<proteinExistence type="predicted"/>
<dbReference type="InterPro" id="IPR003325">
    <property type="entry name" value="TerD"/>
</dbReference>